<dbReference type="InterPro" id="IPR022791">
    <property type="entry name" value="L-PG_synthase/AglD"/>
</dbReference>
<evidence type="ECO:0000313" key="8">
    <source>
        <dbReference type="Proteomes" id="UP000233293"/>
    </source>
</evidence>
<keyword evidence="4 6" id="KW-1133">Transmembrane helix</keyword>
<name>A0A2N3PP86_9PROT</name>
<evidence type="ECO:0000256" key="5">
    <source>
        <dbReference type="ARBA" id="ARBA00023136"/>
    </source>
</evidence>
<evidence type="ECO:0008006" key="9">
    <source>
        <dbReference type="Google" id="ProtNLM"/>
    </source>
</evidence>
<evidence type="ECO:0000313" key="7">
    <source>
        <dbReference type="EMBL" id="PKU22212.1"/>
    </source>
</evidence>
<comment type="subcellular location">
    <subcellularLocation>
        <location evidence="1">Cell membrane</location>
        <topology evidence="1">Multi-pass membrane protein</topology>
    </subcellularLocation>
</comment>
<feature type="transmembrane region" description="Helical" evidence="6">
    <location>
        <begin position="270"/>
        <end position="291"/>
    </location>
</feature>
<feature type="transmembrane region" description="Helical" evidence="6">
    <location>
        <begin position="121"/>
        <end position="138"/>
    </location>
</feature>
<gene>
    <name evidence="7" type="ORF">CWS72_22945</name>
</gene>
<keyword evidence="3 6" id="KW-0812">Transmembrane</keyword>
<proteinExistence type="predicted"/>
<keyword evidence="8" id="KW-1185">Reference proteome</keyword>
<accession>A0A2N3PP86</accession>
<dbReference type="Proteomes" id="UP000233293">
    <property type="component" value="Unassembled WGS sequence"/>
</dbReference>
<comment type="caution">
    <text evidence="7">The sequence shown here is derived from an EMBL/GenBank/DDBJ whole genome shotgun (WGS) entry which is preliminary data.</text>
</comment>
<dbReference type="NCBIfam" id="TIGR03476">
    <property type="entry name" value="HpnL"/>
    <property type="match status" value="1"/>
</dbReference>
<feature type="transmembrane region" description="Helical" evidence="6">
    <location>
        <begin position="36"/>
        <end position="59"/>
    </location>
</feature>
<evidence type="ECO:0000256" key="4">
    <source>
        <dbReference type="ARBA" id="ARBA00022989"/>
    </source>
</evidence>
<dbReference type="OrthoDB" id="7348988at2"/>
<feature type="transmembrane region" description="Helical" evidence="6">
    <location>
        <begin position="144"/>
        <end position="165"/>
    </location>
</feature>
<organism evidence="7 8">
    <name type="scientific">Telmatospirillum siberiense</name>
    <dbReference type="NCBI Taxonomy" id="382514"/>
    <lineage>
        <taxon>Bacteria</taxon>
        <taxon>Pseudomonadati</taxon>
        <taxon>Pseudomonadota</taxon>
        <taxon>Alphaproteobacteria</taxon>
        <taxon>Rhodospirillales</taxon>
        <taxon>Rhodospirillaceae</taxon>
        <taxon>Telmatospirillum</taxon>
    </lineage>
</organism>
<keyword evidence="5 6" id="KW-0472">Membrane</keyword>
<evidence type="ECO:0000256" key="3">
    <source>
        <dbReference type="ARBA" id="ARBA00022692"/>
    </source>
</evidence>
<dbReference type="GO" id="GO:0005886">
    <property type="term" value="C:plasma membrane"/>
    <property type="evidence" value="ECO:0007669"/>
    <property type="project" value="UniProtKB-SubCell"/>
</dbReference>
<evidence type="ECO:0000256" key="6">
    <source>
        <dbReference type="SAM" id="Phobius"/>
    </source>
</evidence>
<keyword evidence="2" id="KW-1003">Cell membrane</keyword>
<evidence type="ECO:0000256" key="2">
    <source>
        <dbReference type="ARBA" id="ARBA00022475"/>
    </source>
</evidence>
<sequence>MMAALVRFLLIAVILATAWAFRSHLGDVGGALAGAGWSGVALMSLYHPLAIALCGLAWFSLETGGTPMTFILGRWVRDGVGELASFLPLAGEMAGARLLICGGIRPAAAGAMTVVDVTAEVLAQFLFSLVGVTIWLTRHPTGDMVRWAMIGLGLSIPILAAFVLLQRSSVMRFLETLPSRLLPKVWPAPDAENGIHARITALWADHRRVGSAVLLHLAAWTVSAGEGWLALKLLGHPLPFIDVLALECIIFAIRSGAFFIPAALGVQEGGYMLLGAVLGLPPEVALAVSLLKRGRAVILGVPALLTWQLLEGRAARQRTACRPSAQ</sequence>
<dbReference type="Pfam" id="PF03706">
    <property type="entry name" value="LPG_synthase_TM"/>
    <property type="match status" value="1"/>
</dbReference>
<protein>
    <recommendedName>
        <fullName evidence="9">TIGR00374 family protein</fullName>
    </recommendedName>
</protein>
<reference evidence="8" key="1">
    <citation type="submission" date="2017-12" db="EMBL/GenBank/DDBJ databases">
        <title>Draft genome sequence of Telmatospirillum siberiense 26-4b1T, an acidotolerant peatland alphaproteobacterium potentially involved in sulfur cycling.</title>
        <authorList>
            <person name="Hausmann B."/>
            <person name="Pjevac P."/>
            <person name="Schreck K."/>
            <person name="Herbold C.W."/>
            <person name="Daims H."/>
            <person name="Wagner M."/>
            <person name="Pester M."/>
            <person name="Loy A."/>
        </authorList>
    </citation>
    <scope>NUCLEOTIDE SEQUENCE [LARGE SCALE GENOMIC DNA]</scope>
    <source>
        <strain evidence="8">26-4b1</strain>
    </source>
</reference>
<dbReference type="AlphaFoldDB" id="A0A2N3PP86"/>
<dbReference type="EMBL" id="PIUM01000036">
    <property type="protein sequence ID" value="PKU22212.1"/>
    <property type="molecule type" value="Genomic_DNA"/>
</dbReference>
<evidence type="ECO:0000256" key="1">
    <source>
        <dbReference type="ARBA" id="ARBA00004651"/>
    </source>
</evidence>